<evidence type="ECO:0000313" key="2">
    <source>
        <dbReference type="EMBL" id="CAA9386637.1"/>
    </source>
</evidence>
<reference evidence="2" key="1">
    <citation type="submission" date="2020-02" db="EMBL/GenBank/DDBJ databases">
        <authorList>
            <person name="Meier V. D."/>
        </authorList>
    </citation>
    <scope>NUCLEOTIDE SEQUENCE</scope>
    <source>
        <strain evidence="2">AVDCRST_MAG51</strain>
    </source>
</reference>
<organism evidence="2">
    <name type="scientific">uncultured Ramlibacter sp</name>
    <dbReference type="NCBI Taxonomy" id="260755"/>
    <lineage>
        <taxon>Bacteria</taxon>
        <taxon>Pseudomonadati</taxon>
        <taxon>Pseudomonadota</taxon>
        <taxon>Betaproteobacteria</taxon>
        <taxon>Burkholderiales</taxon>
        <taxon>Comamonadaceae</taxon>
        <taxon>Ramlibacter</taxon>
        <taxon>environmental samples</taxon>
    </lineage>
</organism>
<proteinExistence type="predicted"/>
<evidence type="ECO:0000256" key="1">
    <source>
        <dbReference type="SAM" id="MobiDB-lite"/>
    </source>
</evidence>
<feature type="non-terminal residue" evidence="2">
    <location>
        <position position="100"/>
    </location>
</feature>
<accession>A0A6J4NJE5</accession>
<feature type="region of interest" description="Disordered" evidence="1">
    <location>
        <begin position="1"/>
        <end position="24"/>
    </location>
</feature>
<gene>
    <name evidence="2" type="ORF">AVDCRST_MAG51-162</name>
</gene>
<protein>
    <submittedName>
        <fullName evidence="2">Uncharacterized protein</fullName>
    </submittedName>
</protein>
<feature type="non-terminal residue" evidence="2">
    <location>
        <position position="1"/>
    </location>
</feature>
<dbReference type="AlphaFoldDB" id="A0A6J4NJE5"/>
<feature type="compositionally biased region" description="Low complexity" evidence="1">
    <location>
        <begin position="1"/>
        <end position="19"/>
    </location>
</feature>
<name>A0A6J4NJE5_9BURK</name>
<sequence length="100" mass="10854">CSAWRARPTSPSPRSGSTRCGRRASMHRCSATSWAQRPANCRPINACRKSGWPTARRRRRRASCCRHCSRCRSGAGPAPAANWSRAASRAAGSAAGRCRL</sequence>
<dbReference type="EMBL" id="CADCUX010000043">
    <property type="protein sequence ID" value="CAA9386637.1"/>
    <property type="molecule type" value="Genomic_DNA"/>
</dbReference>